<gene>
    <name evidence="2" type="ORF">MSAR_00810</name>
</gene>
<evidence type="ECO:0000256" key="1">
    <source>
        <dbReference type="SAM" id="Phobius"/>
    </source>
</evidence>
<dbReference type="RefSeq" id="WP_163694347.1">
    <property type="nucleotide sequence ID" value="NZ_AP022595.1"/>
</dbReference>
<dbReference type="EMBL" id="AP022595">
    <property type="protein sequence ID" value="BBY56945.1"/>
    <property type="molecule type" value="Genomic_DNA"/>
</dbReference>
<feature type="transmembrane region" description="Helical" evidence="1">
    <location>
        <begin position="39"/>
        <end position="58"/>
    </location>
</feature>
<dbReference type="AlphaFoldDB" id="A0A7I7SLQ8"/>
<sequence length="92" mass="9640">MSTGHPVPRHGAIGFAGATISVLVGTLAASVSFRYFLLYIYFVPLIVADLIVAVVLAMRSGLMAQAGRGMLIGLLSVPLAPAVIWFCYLASS</sequence>
<accession>A0A7I7SLQ8</accession>
<dbReference type="Proteomes" id="UP000466445">
    <property type="component" value="Chromosome"/>
</dbReference>
<feature type="transmembrane region" description="Helical" evidence="1">
    <location>
        <begin position="12"/>
        <end position="33"/>
    </location>
</feature>
<evidence type="ECO:0000313" key="2">
    <source>
        <dbReference type="EMBL" id="BBY56945.1"/>
    </source>
</evidence>
<keyword evidence="3" id="KW-1185">Reference proteome</keyword>
<keyword evidence="1" id="KW-0472">Membrane</keyword>
<dbReference type="KEGG" id="msar:MSAR_00810"/>
<proteinExistence type="predicted"/>
<organism evidence="2 3">
    <name type="scientific">Mycolicibacterium sarraceniae</name>
    <dbReference type="NCBI Taxonomy" id="1534348"/>
    <lineage>
        <taxon>Bacteria</taxon>
        <taxon>Bacillati</taxon>
        <taxon>Actinomycetota</taxon>
        <taxon>Actinomycetes</taxon>
        <taxon>Mycobacteriales</taxon>
        <taxon>Mycobacteriaceae</taxon>
        <taxon>Mycolicibacterium</taxon>
    </lineage>
</organism>
<name>A0A7I7SLQ8_9MYCO</name>
<keyword evidence="1" id="KW-1133">Transmembrane helix</keyword>
<keyword evidence="1" id="KW-0812">Transmembrane</keyword>
<protein>
    <submittedName>
        <fullName evidence="2">Uncharacterized protein</fullName>
    </submittedName>
</protein>
<reference evidence="2 3" key="1">
    <citation type="journal article" date="2019" name="Emerg. Microbes Infect.">
        <title>Comprehensive subspecies identification of 175 nontuberculous mycobacteria species based on 7547 genomic profiles.</title>
        <authorList>
            <person name="Matsumoto Y."/>
            <person name="Kinjo T."/>
            <person name="Motooka D."/>
            <person name="Nabeya D."/>
            <person name="Jung N."/>
            <person name="Uechi K."/>
            <person name="Horii T."/>
            <person name="Iida T."/>
            <person name="Fujita J."/>
            <person name="Nakamura S."/>
        </authorList>
    </citation>
    <scope>NUCLEOTIDE SEQUENCE [LARGE SCALE GENOMIC DNA]</scope>
    <source>
        <strain evidence="2 3">JCM 30395</strain>
    </source>
</reference>
<feature type="transmembrane region" description="Helical" evidence="1">
    <location>
        <begin position="70"/>
        <end position="91"/>
    </location>
</feature>
<evidence type="ECO:0000313" key="3">
    <source>
        <dbReference type="Proteomes" id="UP000466445"/>
    </source>
</evidence>